<dbReference type="Proteomes" id="UP000008810">
    <property type="component" value="Chromosome 2"/>
</dbReference>
<dbReference type="InterPro" id="IPR035979">
    <property type="entry name" value="RBD_domain_sf"/>
</dbReference>
<evidence type="ECO:0000313" key="13">
    <source>
        <dbReference type="EnsemblPlants" id="PNT70896"/>
    </source>
</evidence>
<dbReference type="FunCoup" id="A0A2K2D9D6">
    <property type="interactions" value="58"/>
</dbReference>
<dbReference type="InterPro" id="IPR012677">
    <property type="entry name" value="Nucleotide-bd_a/b_plait_sf"/>
</dbReference>
<evidence type="ECO:0000256" key="2">
    <source>
        <dbReference type="ARBA" id="ARBA00009454"/>
    </source>
</evidence>
<dbReference type="PANTHER" id="PTHR21527">
    <property type="entry name" value="NUCLEOPORIN NUP35"/>
    <property type="match status" value="1"/>
</dbReference>
<dbReference type="STRING" id="15368.A0A2K2D9D6"/>
<evidence type="ECO:0000256" key="4">
    <source>
        <dbReference type="ARBA" id="ARBA00022816"/>
    </source>
</evidence>
<dbReference type="GO" id="GO:0051028">
    <property type="term" value="P:mRNA transport"/>
    <property type="evidence" value="ECO:0007669"/>
    <property type="project" value="UniProtKB-UniRule"/>
</dbReference>
<feature type="compositionally biased region" description="Low complexity" evidence="10">
    <location>
        <begin position="43"/>
        <end position="54"/>
    </location>
</feature>
<dbReference type="GO" id="GO:0006999">
    <property type="term" value="P:nuclear pore organization"/>
    <property type="evidence" value="ECO:0000318"/>
    <property type="project" value="GO_Central"/>
</dbReference>
<dbReference type="InterPro" id="IPR007846">
    <property type="entry name" value="RRM_NUP35_dom"/>
</dbReference>
<dbReference type="OrthoDB" id="1733656at2759"/>
<dbReference type="GO" id="GO:0005543">
    <property type="term" value="F:phospholipid binding"/>
    <property type="evidence" value="ECO:0000318"/>
    <property type="project" value="GO_Central"/>
</dbReference>
<dbReference type="GO" id="GO:0044613">
    <property type="term" value="C:nuclear pore central transport channel"/>
    <property type="evidence" value="ECO:0000318"/>
    <property type="project" value="GO_Central"/>
</dbReference>
<name>A0A2K2D9D6_BRADI</name>
<evidence type="ECO:0000313" key="12">
    <source>
        <dbReference type="EMBL" id="PNT70896.1"/>
    </source>
</evidence>
<keyword evidence="6" id="KW-0811">Translocation</keyword>
<dbReference type="GO" id="GO:0003676">
    <property type="term" value="F:nucleic acid binding"/>
    <property type="evidence" value="ECO:0007669"/>
    <property type="project" value="InterPro"/>
</dbReference>
<keyword evidence="7 9" id="KW-0906">Nuclear pore complex</keyword>
<proteinExistence type="inferred from homology"/>
<reference evidence="12 13" key="1">
    <citation type="journal article" date="2010" name="Nature">
        <title>Genome sequencing and analysis of the model grass Brachypodium distachyon.</title>
        <authorList>
            <consortium name="International Brachypodium Initiative"/>
        </authorList>
    </citation>
    <scope>NUCLEOTIDE SEQUENCE [LARGE SCALE GENOMIC DNA]</scope>
    <source>
        <strain evidence="12 13">Bd21</strain>
    </source>
</reference>
<dbReference type="ExpressionAtlas" id="A0A2K2D9D6">
    <property type="expression patterns" value="baseline and differential"/>
</dbReference>
<organism evidence="12">
    <name type="scientific">Brachypodium distachyon</name>
    <name type="common">Purple false brome</name>
    <name type="synonym">Trachynia distachya</name>
    <dbReference type="NCBI Taxonomy" id="15368"/>
    <lineage>
        <taxon>Eukaryota</taxon>
        <taxon>Viridiplantae</taxon>
        <taxon>Streptophyta</taxon>
        <taxon>Embryophyta</taxon>
        <taxon>Tracheophyta</taxon>
        <taxon>Spermatophyta</taxon>
        <taxon>Magnoliopsida</taxon>
        <taxon>Liliopsida</taxon>
        <taxon>Poales</taxon>
        <taxon>Poaceae</taxon>
        <taxon>BOP clade</taxon>
        <taxon>Pooideae</taxon>
        <taxon>Stipodae</taxon>
        <taxon>Brachypodieae</taxon>
        <taxon>Brachypodium</taxon>
    </lineage>
</organism>
<evidence type="ECO:0000256" key="10">
    <source>
        <dbReference type="SAM" id="MobiDB-lite"/>
    </source>
</evidence>
<evidence type="ECO:0000256" key="9">
    <source>
        <dbReference type="PROSITE-ProRule" id="PRU00804"/>
    </source>
</evidence>
<dbReference type="Gramene" id="PNT70896">
    <property type="protein sequence ID" value="PNT70896"/>
    <property type="gene ID" value="BRADI_2g19500v3"/>
</dbReference>
<evidence type="ECO:0000256" key="8">
    <source>
        <dbReference type="ARBA" id="ARBA00023242"/>
    </source>
</evidence>
<dbReference type="CDD" id="cd12441">
    <property type="entry name" value="RRM_Nup53_like"/>
    <property type="match status" value="1"/>
</dbReference>
<evidence type="ECO:0000256" key="5">
    <source>
        <dbReference type="ARBA" id="ARBA00022927"/>
    </source>
</evidence>
<dbReference type="GO" id="GO:0006607">
    <property type="term" value="P:NLS-bearing protein import into nucleus"/>
    <property type="evidence" value="ECO:0000318"/>
    <property type="project" value="GO_Central"/>
</dbReference>
<feature type="domain" description="RRM Nup35-type" evidence="11">
    <location>
        <begin position="171"/>
        <end position="252"/>
    </location>
</feature>
<dbReference type="EMBL" id="CM000881">
    <property type="protein sequence ID" value="PNT70896.1"/>
    <property type="molecule type" value="Genomic_DNA"/>
</dbReference>
<keyword evidence="8 9" id="KW-0539">Nucleus</keyword>
<reference evidence="12" key="2">
    <citation type="submission" date="2017-06" db="EMBL/GenBank/DDBJ databases">
        <title>WGS assembly of Brachypodium distachyon.</title>
        <authorList>
            <consortium name="The International Brachypodium Initiative"/>
            <person name="Lucas S."/>
            <person name="Harmon-Smith M."/>
            <person name="Lail K."/>
            <person name="Tice H."/>
            <person name="Grimwood J."/>
            <person name="Bruce D."/>
            <person name="Barry K."/>
            <person name="Shu S."/>
            <person name="Lindquist E."/>
            <person name="Wang M."/>
            <person name="Pitluck S."/>
            <person name="Vogel J.P."/>
            <person name="Garvin D.F."/>
            <person name="Mockler T.C."/>
            <person name="Schmutz J."/>
            <person name="Rokhsar D."/>
            <person name="Bevan M.W."/>
        </authorList>
    </citation>
    <scope>NUCLEOTIDE SEQUENCE</scope>
    <source>
        <strain evidence="12">Bd21</strain>
    </source>
</reference>
<feature type="compositionally biased region" description="Low complexity" evidence="10">
    <location>
        <begin position="89"/>
        <end position="101"/>
    </location>
</feature>
<evidence type="ECO:0000256" key="6">
    <source>
        <dbReference type="ARBA" id="ARBA00023010"/>
    </source>
</evidence>
<dbReference type="GO" id="GO:0044615">
    <property type="term" value="C:nuclear pore nuclear basket"/>
    <property type="evidence" value="ECO:0000318"/>
    <property type="project" value="GO_Central"/>
</dbReference>
<keyword evidence="14" id="KW-1185">Reference proteome</keyword>
<feature type="compositionally biased region" description="Low complexity" evidence="10">
    <location>
        <begin position="1"/>
        <end position="23"/>
    </location>
</feature>
<dbReference type="SUPFAM" id="SSF54928">
    <property type="entry name" value="RNA-binding domain, RBD"/>
    <property type="match status" value="1"/>
</dbReference>
<comment type="subcellular location">
    <subcellularLocation>
        <location evidence="1">Nucleus</location>
        <location evidence="1">Nuclear pore complex</location>
    </subcellularLocation>
</comment>
<dbReference type="PROSITE" id="PS51472">
    <property type="entry name" value="RRM_NUP35"/>
    <property type="match status" value="1"/>
</dbReference>
<keyword evidence="5" id="KW-0653">Protein transport</keyword>
<gene>
    <name evidence="13" type="primary">LOC100823982</name>
    <name evidence="12" type="ORF">BRADI_2g19500v3</name>
</gene>
<dbReference type="EnsemblPlants" id="PNT70896">
    <property type="protein sequence ID" value="PNT70896"/>
    <property type="gene ID" value="BRADI_2g19500v3"/>
</dbReference>
<evidence type="ECO:0000313" key="14">
    <source>
        <dbReference type="Proteomes" id="UP000008810"/>
    </source>
</evidence>
<dbReference type="Pfam" id="PF05172">
    <property type="entry name" value="RRM_Nup35"/>
    <property type="match status" value="1"/>
</dbReference>
<reference evidence="13" key="3">
    <citation type="submission" date="2018-08" db="UniProtKB">
        <authorList>
            <consortium name="EnsemblPlants"/>
        </authorList>
    </citation>
    <scope>IDENTIFICATION</scope>
    <source>
        <strain evidence="13">cv. Bd21</strain>
    </source>
</reference>
<evidence type="ECO:0000256" key="3">
    <source>
        <dbReference type="ARBA" id="ARBA00022448"/>
    </source>
</evidence>
<evidence type="ECO:0000259" key="11">
    <source>
        <dbReference type="PROSITE" id="PS51472"/>
    </source>
</evidence>
<keyword evidence="4 9" id="KW-0509">mRNA transport</keyword>
<protein>
    <recommendedName>
        <fullName evidence="11">RRM Nup35-type domain-containing protein</fullName>
    </recommendedName>
</protein>
<feature type="region of interest" description="Disordered" evidence="10">
    <location>
        <begin position="1"/>
        <end position="169"/>
    </location>
</feature>
<evidence type="ECO:0000256" key="1">
    <source>
        <dbReference type="ARBA" id="ARBA00004567"/>
    </source>
</evidence>
<dbReference type="AlphaFoldDB" id="A0A2K2D9D6"/>
<keyword evidence="3 9" id="KW-0813">Transport</keyword>
<evidence type="ECO:0000256" key="7">
    <source>
        <dbReference type="ARBA" id="ARBA00023132"/>
    </source>
</evidence>
<dbReference type="Gene3D" id="3.30.70.330">
    <property type="match status" value="1"/>
</dbReference>
<dbReference type="PANTHER" id="PTHR21527:SF6">
    <property type="entry name" value="NUCLEOPORIN NUP35"/>
    <property type="match status" value="1"/>
</dbReference>
<comment type="similarity">
    <text evidence="2">Belongs to the Nup35 family.</text>
</comment>
<sequence length="346" mass="36613">MASSSSRSPAASRRGGRAARQSPFFRDLASPIPSHRGAASRFASANAAANATPSATPPPPPLFTLDDRFAAADFSPDPTASDLLPVANSPSPRAAAGSRSPSWDHSRGRVSAPGSPMDGVVEPARKDLLALPPPSSPCTPPHPPPTAEAQSPVTPATMTARTEPAASEGKVDAEEWVTVFGFSLRDTNLVLREFEKCGVILRHHSGPRDGNWIHILYQHSYDAQKALQKNGIQLTSGVIIGVKHIDPMHRQQLDDRLTGINQGGFMISLPSKSLVLKSTGVSDQLGALPRPYDPKSNANVIRDAGRRATACGVSSVSVSASERECHSARGPGARLGELEEWASFFC</sequence>
<dbReference type="FunFam" id="3.30.70.330:FF:000095">
    <property type="entry name" value="Putative Nucleoporin NUP53"/>
    <property type="match status" value="1"/>
</dbReference>
<dbReference type="GO" id="GO:0017056">
    <property type="term" value="F:structural constituent of nuclear pore"/>
    <property type="evidence" value="ECO:0000318"/>
    <property type="project" value="GO_Central"/>
</dbReference>
<feature type="compositionally biased region" description="Pro residues" evidence="10">
    <location>
        <begin position="131"/>
        <end position="146"/>
    </location>
</feature>
<accession>A0A2K2D9D6</accession>